<dbReference type="EMBL" id="BAAAVS010000019">
    <property type="protein sequence ID" value="GAA3032761.1"/>
    <property type="molecule type" value="Genomic_DNA"/>
</dbReference>
<dbReference type="PANTHER" id="PTHR30319">
    <property type="entry name" value="PHENYLACETIC ACID REGULATOR-RELATED TRANSCRIPTIONAL REPRESSOR"/>
    <property type="match status" value="1"/>
</dbReference>
<dbReference type="Pfam" id="PF20803">
    <property type="entry name" value="PaaX_M"/>
    <property type="match status" value="1"/>
</dbReference>
<evidence type="ECO:0000313" key="5">
    <source>
        <dbReference type="Proteomes" id="UP001501035"/>
    </source>
</evidence>
<feature type="domain" description="Transcriptional repressor PaaX-like central Cas2-like" evidence="3">
    <location>
        <begin position="98"/>
        <end position="147"/>
    </location>
</feature>
<sequence length="283" mass="31149">MQNVAPEDEAITPGPLSARSVALNLLLGAPPAGLAGRDLIRLGERFGVAGSTMRVALSRMTAAGELESADAIYRLSERHRDRQARQDAQINPHLRDYSGRWVQVVVVGTGRRAADRDELRRAMRGARFGELREGVWMRPDNLADLVRPDYPGLEYFRATAEDPQKLCAQLWDLDRWAARAQSLIGALRTPDSEPVVLLSAAAAAVRHLREDPVLPPELAPADWPANHLRAAYESFRDDLTRSLLEADPPLPTSAPALGNRAVTNARHTERSLTSRPGRQSRGK</sequence>
<organism evidence="4 5">
    <name type="scientific">Gordonia defluvii</name>
    <dbReference type="NCBI Taxonomy" id="283718"/>
    <lineage>
        <taxon>Bacteria</taxon>
        <taxon>Bacillati</taxon>
        <taxon>Actinomycetota</taxon>
        <taxon>Actinomycetes</taxon>
        <taxon>Mycobacteriales</taxon>
        <taxon>Gordoniaceae</taxon>
        <taxon>Gordonia</taxon>
    </lineage>
</organism>
<dbReference type="Gene3D" id="1.10.10.10">
    <property type="entry name" value="Winged helix-like DNA-binding domain superfamily/Winged helix DNA-binding domain"/>
    <property type="match status" value="1"/>
</dbReference>
<evidence type="ECO:0000259" key="3">
    <source>
        <dbReference type="Pfam" id="PF20803"/>
    </source>
</evidence>
<comment type="caution">
    <text evidence="4">The sequence shown here is derived from an EMBL/GenBank/DDBJ whole genome shotgun (WGS) entry which is preliminary data.</text>
</comment>
<dbReference type="Gene3D" id="1.20.58.1460">
    <property type="match status" value="1"/>
</dbReference>
<accession>A0ABP6L553</accession>
<evidence type="ECO:0000313" key="4">
    <source>
        <dbReference type="EMBL" id="GAA3032761.1"/>
    </source>
</evidence>
<name>A0ABP6L553_9ACTN</name>
<protein>
    <submittedName>
        <fullName evidence="4">PaaX family transcriptional regulator C-terminal domain-containing protein</fullName>
    </submittedName>
</protein>
<feature type="domain" description="Transcriptional repressor PaaX-like N-terminal" evidence="2">
    <location>
        <begin position="18"/>
        <end position="78"/>
    </location>
</feature>
<dbReference type="Proteomes" id="UP001501035">
    <property type="component" value="Unassembled WGS sequence"/>
</dbReference>
<evidence type="ECO:0000259" key="2">
    <source>
        <dbReference type="Pfam" id="PF07848"/>
    </source>
</evidence>
<dbReference type="InterPro" id="IPR048846">
    <property type="entry name" value="PaaX-like_central"/>
</dbReference>
<feature type="region of interest" description="Disordered" evidence="1">
    <location>
        <begin position="245"/>
        <end position="283"/>
    </location>
</feature>
<gene>
    <name evidence="4" type="ORF">GCM10010528_12410</name>
</gene>
<dbReference type="Gene3D" id="3.30.70.2650">
    <property type="match status" value="1"/>
</dbReference>
<dbReference type="PANTHER" id="PTHR30319:SF1">
    <property type="entry name" value="TRANSCRIPTIONAL REPRESSOR PAAX"/>
    <property type="match status" value="1"/>
</dbReference>
<keyword evidence="5" id="KW-1185">Reference proteome</keyword>
<evidence type="ECO:0000256" key="1">
    <source>
        <dbReference type="SAM" id="MobiDB-lite"/>
    </source>
</evidence>
<proteinExistence type="predicted"/>
<dbReference type="InterPro" id="IPR012906">
    <property type="entry name" value="PaaX-like_N"/>
</dbReference>
<dbReference type="Pfam" id="PF07848">
    <property type="entry name" value="PaaX"/>
    <property type="match status" value="1"/>
</dbReference>
<dbReference type="RefSeq" id="WP_290703399.1">
    <property type="nucleotide sequence ID" value="NZ_BAAAVS010000019.1"/>
</dbReference>
<reference evidence="5" key="1">
    <citation type="journal article" date="2019" name="Int. J. Syst. Evol. Microbiol.">
        <title>The Global Catalogue of Microorganisms (GCM) 10K type strain sequencing project: providing services to taxonomists for standard genome sequencing and annotation.</title>
        <authorList>
            <consortium name="The Broad Institute Genomics Platform"/>
            <consortium name="The Broad Institute Genome Sequencing Center for Infectious Disease"/>
            <person name="Wu L."/>
            <person name="Ma J."/>
        </authorList>
    </citation>
    <scope>NUCLEOTIDE SEQUENCE [LARGE SCALE GENOMIC DNA]</scope>
    <source>
        <strain evidence="5">JCM 14234</strain>
    </source>
</reference>
<dbReference type="InterPro" id="IPR036388">
    <property type="entry name" value="WH-like_DNA-bd_sf"/>
</dbReference>